<dbReference type="InterPro" id="IPR001242">
    <property type="entry name" value="Condensation_dom"/>
</dbReference>
<dbReference type="RefSeq" id="WP_329779786.1">
    <property type="nucleotide sequence ID" value="NZ_JAYJJQ010000046.1"/>
</dbReference>
<gene>
    <name evidence="3" type="ORF">K5L39_22900</name>
</gene>
<dbReference type="InterPro" id="IPR023213">
    <property type="entry name" value="CAT-like_dom_sf"/>
</dbReference>
<evidence type="ECO:0000256" key="1">
    <source>
        <dbReference type="SAM" id="MobiDB-lite"/>
    </source>
</evidence>
<dbReference type="Gene3D" id="3.30.559.10">
    <property type="entry name" value="Chloramphenicol acetyltransferase-like domain"/>
    <property type="match status" value="1"/>
</dbReference>
<feature type="domain" description="Condensation" evidence="2">
    <location>
        <begin position="83"/>
        <end position="377"/>
    </location>
</feature>
<dbReference type="Pfam" id="PF00668">
    <property type="entry name" value="Condensation"/>
    <property type="match status" value="1"/>
</dbReference>
<dbReference type="SUPFAM" id="SSF52777">
    <property type="entry name" value="CoA-dependent acyltransferases"/>
    <property type="match status" value="2"/>
</dbReference>
<protein>
    <submittedName>
        <fullName evidence="3">Condensation domain-containing protein</fullName>
    </submittedName>
</protein>
<dbReference type="EMBL" id="JAYJJQ010000046">
    <property type="protein sequence ID" value="MEB3072026.1"/>
    <property type="molecule type" value="Genomic_DNA"/>
</dbReference>
<evidence type="ECO:0000313" key="3">
    <source>
        <dbReference type="EMBL" id="MEB3072026.1"/>
    </source>
</evidence>
<dbReference type="Proteomes" id="UP001299283">
    <property type="component" value="Unassembled WGS sequence"/>
</dbReference>
<sequence>MRHADGTGGKVLTVGNVAFGSFYESAADPGSVVSWHPSPTSLAKAQQAPISAVPASDMQTEHLQGFRGNAAQGREIPRLVTVSWDTAGQCDTRAMTYAVNAHLRRHDTYHSWFEFTDTDHIVRHTISDPADIEFVPTAHGEMTLAEWRGHILATPNPLQWDCFGFTLIQRSDHFSFFVCVDHLHSDMTSVCVAFREIHTMYAALVDGERPIRIAEVGSYADHCVQERASLSALTVESPEIGQWIEFAENNDGTLPGFPLPLGDELAPADQMSARLMNEWQTSGFESACIAAGARFSGGVFACAALAQYELTGAEMYHGLTSAETRRTPADFMTTGWYTGHVPLTVPIIASSFSETVNAAQASFDSCKGLANIPFRIVLELAPWLRWPSRSHLPILFYFDATVPPLSTLFGSDSDGLNMRMYFSDVAADFNIRVFRLEQETQVLVRFPGNAVARDSVTRYIAALKSVYARVAGAHSAQPVPRPSATTVPRLPTLPRRSGSRLSHGPESDAPQRPGR</sequence>
<name>A0ABU5Z3P4_9MYCO</name>
<comment type="caution">
    <text evidence="3">The sequence shown here is derived from an EMBL/GenBank/DDBJ whole genome shotgun (WGS) entry which is preliminary data.</text>
</comment>
<proteinExistence type="predicted"/>
<reference evidence="3 4" key="1">
    <citation type="submission" date="2023-12" db="EMBL/GenBank/DDBJ databases">
        <title>Description of new species of Mycobacterium terrae complex isolated from sewage at the Sao Paulo Zoological Park Foundation in Brazil.</title>
        <authorList>
            <person name="Romagnoli C.L."/>
            <person name="Conceicao E.C."/>
            <person name="Machado E."/>
            <person name="Barreto L.B.P.F."/>
            <person name="Sharma A."/>
            <person name="Silva N.M."/>
            <person name="Marques L.E."/>
            <person name="Juliana M.A."/>
            <person name="Lourenco M.C.S."/>
            <person name="Digiampietri L.A."/>
            <person name="Suffys P.N."/>
            <person name="Viana-Niero C."/>
        </authorList>
    </citation>
    <scope>NUCLEOTIDE SEQUENCE [LARGE SCALE GENOMIC DNA]</scope>
    <source>
        <strain evidence="3 4">MYC017</strain>
    </source>
</reference>
<organism evidence="3 4">
    <name type="scientific">[Mycobacterium] vasticus</name>
    <dbReference type="NCBI Taxonomy" id="2875777"/>
    <lineage>
        <taxon>Bacteria</taxon>
        <taxon>Bacillati</taxon>
        <taxon>Actinomycetota</taxon>
        <taxon>Actinomycetes</taxon>
        <taxon>Mycobacteriales</taxon>
        <taxon>Mycobacteriaceae</taxon>
        <taxon>Mycolicibacter</taxon>
    </lineage>
</organism>
<keyword evidence="4" id="KW-1185">Reference proteome</keyword>
<accession>A0ABU5Z3P4</accession>
<evidence type="ECO:0000313" key="4">
    <source>
        <dbReference type="Proteomes" id="UP001299283"/>
    </source>
</evidence>
<feature type="region of interest" description="Disordered" evidence="1">
    <location>
        <begin position="476"/>
        <end position="515"/>
    </location>
</feature>
<evidence type="ECO:0000259" key="2">
    <source>
        <dbReference type="Pfam" id="PF00668"/>
    </source>
</evidence>
<dbReference type="Gene3D" id="3.30.559.30">
    <property type="entry name" value="Nonribosomal peptide synthetase, condensation domain"/>
    <property type="match status" value="1"/>
</dbReference>